<sequence length="224" mass="22839">MIRPDTGASTGDDLRLRAALVLAAGAALIRPGAWPWLAAYGAGVAVLAASARPPMARLVRVLGAEVALLALMVLPMGWERATFALGRALTSLLAVDAVVLAMGTEAATAALVRLPAPGPLRDVMVLAARYGHVLAGELVRARQAAGARGLVAAGPWARRAGVAMIGAGLVRALDRADRVHAAMLARGYSQPLPSGLPAGSRERHLMAGIAAAAAVMVGGSYLWP</sequence>
<dbReference type="PANTHER" id="PTHR34857:SF2">
    <property type="entry name" value="SLL0384 PROTEIN"/>
    <property type="match status" value="1"/>
</dbReference>
<evidence type="ECO:0000256" key="4">
    <source>
        <dbReference type="ARBA" id="ARBA00022989"/>
    </source>
</evidence>
<evidence type="ECO:0000256" key="2">
    <source>
        <dbReference type="ARBA" id="ARBA00022475"/>
    </source>
</evidence>
<feature type="transmembrane region" description="Helical" evidence="6">
    <location>
        <begin position="58"/>
        <end position="78"/>
    </location>
</feature>
<reference evidence="7 8" key="1">
    <citation type="journal article" date="2024" name="Front. Microbiol.">
        <title>Novel thermophilic genera Geochorda gen. nov. and Carboxydochorda gen. nov. from the deep terrestrial subsurface reveal the ecophysiological diversity in the class Limnochordia.</title>
        <authorList>
            <person name="Karnachuk O.V."/>
            <person name="Lukina A.P."/>
            <person name="Avakyan M.R."/>
            <person name="Kadnikov V.V."/>
            <person name="Begmatov S."/>
            <person name="Beletsky A.V."/>
            <person name="Vlasova K.G."/>
            <person name="Novikov A.A."/>
            <person name="Shcherbakova V.A."/>
            <person name="Mardanov A.V."/>
            <person name="Ravin N.V."/>
        </authorList>
    </citation>
    <scope>NUCLEOTIDE SEQUENCE [LARGE SCALE GENOMIC DNA]</scope>
    <source>
        <strain evidence="7 8">L945</strain>
    </source>
</reference>
<feature type="transmembrane region" description="Helical" evidence="6">
    <location>
        <begin position="33"/>
        <end position="51"/>
    </location>
</feature>
<feature type="transmembrane region" description="Helical" evidence="6">
    <location>
        <begin position="84"/>
        <end position="103"/>
    </location>
</feature>
<dbReference type="Proteomes" id="UP001332192">
    <property type="component" value="Chromosome"/>
</dbReference>
<dbReference type="EMBL" id="CP141615">
    <property type="protein sequence ID" value="WRP16526.1"/>
    <property type="molecule type" value="Genomic_DNA"/>
</dbReference>
<proteinExistence type="predicted"/>
<evidence type="ECO:0000313" key="8">
    <source>
        <dbReference type="Proteomes" id="UP001332192"/>
    </source>
</evidence>
<keyword evidence="5 6" id="KW-0472">Membrane</keyword>
<gene>
    <name evidence="7" type="ORF">U7230_10530</name>
</gene>
<dbReference type="RefSeq" id="WP_324715799.1">
    <property type="nucleotide sequence ID" value="NZ_CP141615.1"/>
</dbReference>
<dbReference type="InterPro" id="IPR003339">
    <property type="entry name" value="ABC/ECF_trnsptr_transmembrane"/>
</dbReference>
<evidence type="ECO:0000256" key="5">
    <source>
        <dbReference type="ARBA" id="ARBA00023136"/>
    </source>
</evidence>
<accession>A0ABZ1BUN6</accession>
<name>A0ABZ1BUN6_9FIRM</name>
<evidence type="ECO:0000256" key="3">
    <source>
        <dbReference type="ARBA" id="ARBA00022692"/>
    </source>
</evidence>
<protein>
    <submittedName>
        <fullName evidence="7">CbiQ family ECF transporter T component</fullName>
    </submittedName>
</protein>
<keyword evidence="2" id="KW-1003">Cell membrane</keyword>
<keyword evidence="8" id="KW-1185">Reference proteome</keyword>
<dbReference type="CDD" id="cd16914">
    <property type="entry name" value="EcfT"/>
    <property type="match status" value="1"/>
</dbReference>
<keyword evidence="3 6" id="KW-0812">Transmembrane</keyword>
<dbReference type="InterPro" id="IPR051611">
    <property type="entry name" value="ECF_transporter_component"/>
</dbReference>
<feature type="transmembrane region" description="Helical" evidence="6">
    <location>
        <begin position="205"/>
        <end position="223"/>
    </location>
</feature>
<evidence type="ECO:0000256" key="1">
    <source>
        <dbReference type="ARBA" id="ARBA00004141"/>
    </source>
</evidence>
<comment type="subcellular location">
    <subcellularLocation>
        <location evidence="1">Membrane</location>
        <topology evidence="1">Multi-pass membrane protein</topology>
    </subcellularLocation>
</comment>
<evidence type="ECO:0000313" key="7">
    <source>
        <dbReference type="EMBL" id="WRP16526.1"/>
    </source>
</evidence>
<organism evidence="7 8">
    <name type="scientific">Carboxydichorda subterranea</name>
    <dbReference type="NCBI Taxonomy" id="3109565"/>
    <lineage>
        <taxon>Bacteria</taxon>
        <taxon>Bacillati</taxon>
        <taxon>Bacillota</taxon>
        <taxon>Limnochordia</taxon>
        <taxon>Limnochordales</taxon>
        <taxon>Geochordaceae</taxon>
        <taxon>Carboxydichorda</taxon>
    </lineage>
</organism>
<evidence type="ECO:0000256" key="6">
    <source>
        <dbReference type="SAM" id="Phobius"/>
    </source>
</evidence>
<keyword evidence="4 6" id="KW-1133">Transmembrane helix</keyword>
<dbReference type="PANTHER" id="PTHR34857">
    <property type="entry name" value="SLL0384 PROTEIN"/>
    <property type="match status" value="1"/>
</dbReference>
<dbReference type="Pfam" id="PF02361">
    <property type="entry name" value="CbiQ"/>
    <property type="match status" value="1"/>
</dbReference>